<dbReference type="SUPFAM" id="SSF81606">
    <property type="entry name" value="PP2C-like"/>
    <property type="match status" value="1"/>
</dbReference>
<sequence length="253" mass="25810">MIVASVAAITHVGVVRTENQDCLHVAGWSSRQSGARLTMDLEAGGVLAVIDGMGGHVGGALASWSASRALGDLRLDTATGPSQVNRLVQGVSDAVREQGQLTEGHAAMGATIAGLVLGPAGLLIFNVGDCSILRLRDGYAGQLAVIDRVGDPDRPSVIGQCLGGSPQPTAIDAHADWFHPVDVERLVLCSDGLTDCVTTKEIVALAEAPVPIDDAARALIAAAVRNGAPDNVSVIVADVADRSEVAADSDDNG</sequence>
<organism evidence="2 3">
    <name type="scientific">Nocardioides immobilis</name>
    <dbReference type="NCBI Taxonomy" id="2049295"/>
    <lineage>
        <taxon>Bacteria</taxon>
        <taxon>Bacillati</taxon>
        <taxon>Actinomycetota</taxon>
        <taxon>Actinomycetes</taxon>
        <taxon>Propionibacteriales</taxon>
        <taxon>Nocardioidaceae</taxon>
        <taxon>Nocardioides</taxon>
    </lineage>
</organism>
<proteinExistence type="predicted"/>
<protein>
    <submittedName>
        <fullName evidence="2">Serine/threonine-protein phosphatase</fullName>
    </submittedName>
</protein>
<dbReference type="OrthoDB" id="9801841at2"/>
<feature type="domain" description="PPM-type phosphatase" evidence="1">
    <location>
        <begin position="25"/>
        <end position="239"/>
    </location>
</feature>
<dbReference type="SMART" id="SM00332">
    <property type="entry name" value="PP2Cc"/>
    <property type="match status" value="1"/>
</dbReference>
<dbReference type="SMART" id="SM00331">
    <property type="entry name" value="PP2C_SIG"/>
    <property type="match status" value="1"/>
</dbReference>
<dbReference type="InterPro" id="IPR015655">
    <property type="entry name" value="PP2C"/>
</dbReference>
<dbReference type="EMBL" id="QXGH01000024">
    <property type="protein sequence ID" value="RHW25415.1"/>
    <property type="molecule type" value="Genomic_DNA"/>
</dbReference>
<dbReference type="Gene3D" id="3.60.40.10">
    <property type="entry name" value="PPM-type phosphatase domain"/>
    <property type="match status" value="1"/>
</dbReference>
<dbReference type="RefSeq" id="WP_118926930.1">
    <property type="nucleotide sequence ID" value="NZ_QXGH01000024.1"/>
</dbReference>
<dbReference type="PROSITE" id="PS51746">
    <property type="entry name" value="PPM_2"/>
    <property type="match status" value="1"/>
</dbReference>
<gene>
    <name evidence="2" type="ORF">D0Z08_19500</name>
</gene>
<accession>A0A417XYH7</accession>
<reference evidence="2 3" key="1">
    <citation type="submission" date="2018-09" db="EMBL/GenBank/DDBJ databases">
        <title>Genome sequencing of Nocardioides immobilis CCTCC AB 2017083 for comparison to Nocardioides silvaticus.</title>
        <authorList>
            <person name="Li C."/>
            <person name="Wang G."/>
        </authorList>
    </citation>
    <scope>NUCLEOTIDE SEQUENCE [LARGE SCALE GENOMIC DNA]</scope>
    <source>
        <strain evidence="2 3">CCTCC AB 2017083</strain>
    </source>
</reference>
<comment type="caution">
    <text evidence="2">The sequence shown here is derived from an EMBL/GenBank/DDBJ whole genome shotgun (WGS) entry which is preliminary data.</text>
</comment>
<evidence type="ECO:0000259" key="1">
    <source>
        <dbReference type="PROSITE" id="PS51746"/>
    </source>
</evidence>
<dbReference type="GO" id="GO:0004722">
    <property type="term" value="F:protein serine/threonine phosphatase activity"/>
    <property type="evidence" value="ECO:0007669"/>
    <property type="project" value="InterPro"/>
</dbReference>
<dbReference type="InterPro" id="IPR036457">
    <property type="entry name" value="PPM-type-like_dom_sf"/>
</dbReference>
<dbReference type="AlphaFoldDB" id="A0A417XYH7"/>
<keyword evidence="3" id="KW-1185">Reference proteome</keyword>
<evidence type="ECO:0000313" key="3">
    <source>
        <dbReference type="Proteomes" id="UP000283644"/>
    </source>
</evidence>
<name>A0A417XYH7_9ACTN</name>
<dbReference type="InterPro" id="IPR001932">
    <property type="entry name" value="PPM-type_phosphatase-like_dom"/>
</dbReference>
<dbReference type="Pfam" id="PF13672">
    <property type="entry name" value="PP2C_2"/>
    <property type="match status" value="1"/>
</dbReference>
<dbReference type="Proteomes" id="UP000283644">
    <property type="component" value="Unassembled WGS sequence"/>
</dbReference>
<evidence type="ECO:0000313" key="2">
    <source>
        <dbReference type="EMBL" id="RHW25415.1"/>
    </source>
</evidence>
<dbReference type="PANTHER" id="PTHR47992">
    <property type="entry name" value="PROTEIN PHOSPHATASE"/>
    <property type="match status" value="1"/>
</dbReference>